<keyword evidence="1" id="KW-0217">Developmental protein</keyword>
<dbReference type="STRING" id="282301.A0A267EXF5"/>
<dbReference type="FunFam" id="2.10.25.10:FF:000230">
    <property type="entry name" value="Delta-like protein"/>
    <property type="match status" value="1"/>
</dbReference>
<dbReference type="InterPro" id="IPR051022">
    <property type="entry name" value="Notch_Cell-Fate_Det"/>
</dbReference>
<evidence type="ECO:0000256" key="4">
    <source>
        <dbReference type="ARBA" id="ARBA00022737"/>
    </source>
</evidence>
<dbReference type="Gene3D" id="2.10.25.10">
    <property type="entry name" value="Laminin"/>
    <property type="match status" value="5"/>
</dbReference>
<feature type="transmembrane region" description="Helical" evidence="11">
    <location>
        <begin position="440"/>
        <end position="462"/>
    </location>
</feature>
<proteinExistence type="predicted"/>
<feature type="disulfide bond" evidence="9">
    <location>
        <begin position="250"/>
        <end position="259"/>
    </location>
</feature>
<dbReference type="Gene3D" id="2.10.25.140">
    <property type="match status" value="1"/>
</dbReference>
<feature type="disulfide bond" evidence="9">
    <location>
        <begin position="370"/>
        <end position="379"/>
    </location>
</feature>
<keyword evidence="7 9" id="KW-1015">Disulfide bond</keyword>
<feature type="disulfide bond" evidence="9">
    <location>
        <begin position="413"/>
        <end position="422"/>
    </location>
</feature>
<evidence type="ECO:0000256" key="10">
    <source>
        <dbReference type="SAM" id="MobiDB-lite"/>
    </source>
</evidence>
<dbReference type="PROSITE" id="PS50026">
    <property type="entry name" value="EGF_3"/>
    <property type="match status" value="5"/>
</dbReference>
<evidence type="ECO:0000256" key="5">
    <source>
        <dbReference type="ARBA" id="ARBA00022782"/>
    </source>
</evidence>
<dbReference type="SMART" id="SM00179">
    <property type="entry name" value="EGF_CA"/>
    <property type="match status" value="4"/>
</dbReference>
<keyword evidence="3" id="KW-0732">Signal</keyword>
<evidence type="ECO:0000313" key="14">
    <source>
        <dbReference type="Proteomes" id="UP000215902"/>
    </source>
</evidence>
<dbReference type="GO" id="GO:0048666">
    <property type="term" value="P:neuron development"/>
    <property type="evidence" value="ECO:0007669"/>
    <property type="project" value="UniProtKB-ARBA"/>
</dbReference>
<dbReference type="PROSITE" id="PS01186">
    <property type="entry name" value="EGF_2"/>
    <property type="match status" value="4"/>
</dbReference>
<evidence type="ECO:0000256" key="6">
    <source>
        <dbReference type="ARBA" id="ARBA00022843"/>
    </source>
</evidence>
<dbReference type="OrthoDB" id="6227030at2759"/>
<dbReference type="InterPro" id="IPR049883">
    <property type="entry name" value="NOTCH1_EGF-like"/>
</dbReference>
<evidence type="ECO:0000256" key="2">
    <source>
        <dbReference type="ARBA" id="ARBA00022536"/>
    </source>
</evidence>
<feature type="domain" description="EGF-like" evidence="12">
    <location>
        <begin position="262"/>
        <end position="300"/>
    </location>
</feature>
<dbReference type="InterPro" id="IPR000152">
    <property type="entry name" value="EGF-type_Asp/Asn_hydroxyl_site"/>
</dbReference>
<dbReference type="FunFam" id="2.10.25.10:FF:000125">
    <property type="entry name" value="Neurogenic locus notch protein-like"/>
    <property type="match status" value="1"/>
</dbReference>
<organism evidence="13 14">
    <name type="scientific">Macrostomum lignano</name>
    <dbReference type="NCBI Taxonomy" id="282301"/>
    <lineage>
        <taxon>Eukaryota</taxon>
        <taxon>Metazoa</taxon>
        <taxon>Spiralia</taxon>
        <taxon>Lophotrochozoa</taxon>
        <taxon>Platyhelminthes</taxon>
        <taxon>Rhabditophora</taxon>
        <taxon>Macrostomorpha</taxon>
        <taxon>Macrostomida</taxon>
        <taxon>Macrostomidae</taxon>
        <taxon>Macrostomum</taxon>
    </lineage>
</organism>
<dbReference type="PANTHER" id="PTHR24049">
    <property type="entry name" value="CRUMBS FAMILY MEMBER"/>
    <property type="match status" value="1"/>
</dbReference>
<keyword evidence="2 9" id="KW-0245">EGF-like domain</keyword>
<keyword evidence="11" id="KW-0472">Membrane</keyword>
<feature type="domain" description="EGF-like" evidence="12">
    <location>
        <begin position="342"/>
        <end position="380"/>
    </location>
</feature>
<keyword evidence="11" id="KW-1133">Transmembrane helix</keyword>
<dbReference type="PROSITE" id="PS00022">
    <property type="entry name" value="EGF_1"/>
    <property type="match status" value="5"/>
</dbReference>
<keyword evidence="6" id="KW-0832">Ubl conjugation</keyword>
<keyword evidence="5" id="KW-0221">Differentiation</keyword>
<dbReference type="InterPro" id="IPR001881">
    <property type="entry name" value="EGF-like_Ca-bd_dom"/>
</dbReference>
<comment type="caution">
    <text evidence="13">The sequence shown here is derived from an EMBL/GenBank/DDBJ whole genome shotgun (WGS) entry which is preliminary data.</text>
</comment>
<dbReference type="InterPro" id="IPR001774">
    <property type="entry name" value="DSL"/>
</dbReference>
<dbReference type="GO" id="GO:0000902">
    <property type="term" value="P:cell morphogenesis"/>
    <property type="evidence" value="ECO:0007669"/>
    <property type="project" value="UniProtKB-ARBA"/>
</dbReference>
<dbReference type="InterPro" id="IPR018097">
    <property type="entry name" value="EGF_Ca-bd_CS"/>
</dbReference>
<evidence type="ECO:0000256" key="7">
    <source>
        <dbReference type="ARBA" id="ARBA00023157"/>
    </source>
</evidence>
<dbReference type="Proteomes" id="UP000215902">
    <property type="component" value="Unassembled WGS sequence"/>
</dbReference>
<feature type="region of interest" description="Disordered" evidence="10">
    <location>
        <begin position="647"/>
        <end position="693"/>
    </location>
</feature>
<feature type="compositionally biased region" description="Polar residues" evidence="10">
    <location>
        <begin position="531"/>
        <end position="541"/>
    </location>
</feature>
<feature type="disulfide bond" evidence="9">
    <location>
        <begin position="394"/>
        <end position="411"/>
    </location>
</feature>
<keyword evidence="14" id="KW-1185">Reference proteome</keyword>
<feature type="compositionally biased region" description="Low complexity" evidence="10">
    <location>
        <begin position="660"/>
        <end position="670"/>
    </location>
</feature>
<evidence type="ECO:0000313" key="13">
    <source>
        <dbReference type="EMBL" id="PAA66200.1"/>
    </source>
</evidence>
<protein>
    <recommendedName>
        <fullName evidence="12">EGF-like domain-containing protein</fullName>
    </recommendedName>
</protein>
<evidence type="ECO:0000256" key="1">
    <source>
        <dbReference type="ARBA" id="ARBA00022473"/>
    </source>
</evidence>
<evidence type="ECO:0000256" key="8">
    <source>
        <dbReference type="ARBA" id="ARBA00023180"/>
    </source>
</evidence>
<accession>A0A267EXF5</accession>
<dbReference type="SMART" id="SM00181">
    <property type="entry name" value="EGF"/>
    <property type="match status" value="5"/>
</dbReference>
<dbReference type="CDD" id="cd00054">
    <property type="entry name" value="EGF_CA"/>
    <property type="match status" value="5"/>
</dbReference>
<feature type="disulfide bond" evidence="9">
    <location>
        <begin position="290"/>
        <end position="299"/>
    </location>
</feature>
<dbReference type="EMBL" id="NIVC01001581">
    <property type="protein sequence ID" value="PAA66200.1"/>
    <property type="molecule type" value="Genomic_DNA"/>
</dbReference>
<feature type="disulfide bond" evidence="9">
    <location>
        <begin position="330"/>
        <end position="339"/>
    </location>
</feature>
<dbReference type="GO" id="GO:0005509">
    <property type="term" value="F:calcium ion binding"/>
    <property type="evidence" value="ECO:0007669"/>
    <property type="project" value="InterPro"/>
</dbReference>
<keyword evidence="11" id="KW-0812">Transmembrane</keyword>
<dbReference type="Pfam" id="PF00008">
    <property type="entry name" value="EGF"/>
    <property type="match status" value="1"/>
</dbReference>
<name>A0A267EXF5_9PLAT</name>
<dbReference type="GO" id="GO:0007154">
    <property type="term" value="P:cell communication"/>
    <property type="evidence" value="ECO:0007669"/>
    <property type="project" value="InterPro"/>
</dbReference>
<dbReference type="GO" id="GO:0042063">
    <property type="term" value="P:gliogenesis"/>
    <property type="evidence" value="ECO:0007669"/>
    <property type="project" value="UniProtKB-ARBA"/>
</dbReference>
<evidence type="ECO:0000259" key="12">
    <source>
        <dbReference type="PROSITE" id="PS50026"/>
    </source>
</evidence>
<feature type="domain" description="EGF-like" evidence="12">
    <location>
        <begin position="223"/>
        <end position="260"/>
    </location>
</feature>
<dbReference type="GO" id="GO:0005886">
    <property type="term" value="C:plasma membrane"/>
    <property type="evidence" value="ECO:0007669"/>
    <property type="project" value="UniProtKB-ARBA"/>
</dbReference>
<gene>
    <name evidence="13" type="ORF">BOX15_Mlig014389g1</name>
</gene>
<dbReference type="PROSITE" id="PS01187">
    <property type="entry name" value="EGF_CA"/>
    <property type="match status" value="2"/>
</dbReference>
<feature type="domain" description="EGF-like" evidence="12">
    <location>
        <begin position="382"/>
        <end position="423"/>
    </location>
</feature>
<feature type="region of interest" description="Disordered" evidence="10">
    <location>
        <begin position="531"/>
        <end position="557"/>
    </location>
</feature>
<dbReference type="Pfam" id="PF07645">
    <property type="entry name" value="EGF_CA"/>
    <property type="match status" value="2"/>
</dbReference>
<dbReference type="PANTHER" id="PTHR24049:SF29">
    <property type="entry name" value="EGF-LIKE DOMAIN-CONTAINING PROTEIN"/>
    <property type="match status" value="1"/>
</dbReference>
<dbReference type="InterPro" id="IPR000742">
    <property type="entry name" value="EGF"/>
</dbReference>
<comment type="caution">
    <text evidence="9">Lacks conserved residue(s) required for the propagation of feature annotation.</text>
</comment>
<dbReference type="SMART" id="SM00051">
    <property type="entry name" value="DSL"/>
    <property type="match status" value="1"/>
</dbReference>
<keyword evidence="8" id="KW-0325">Glycoprotein</keyword>
<dbReference type="SUPFAM" id="SSF57196">
    <property type="entry name" value="EGF/Laminin"/>
    <property type="match status" value="5"/>
</dbReference>
<feature type="domain" description="EGF-like" evidence="12">
    <location>
        <begin position="302"/>
        <end position="340"/>
    </location>
</feature>
<evidence type="ECO:0000256" key="11">
    <source>
        <dbReference type="SAM" id="Phobius"/>
    </source>
</evidence>
<evidence type="ECO:0000256" key="9">
    <source>
        <dbReference type="PROSITE-ProRule" id="PRU00076"/>
    </source>
</evidence>
<reference evidence="13 14" key="1">
    <citation type="submission" date="2017-06" db="EMBL/GenBank/DDBJ databases">
        <title>A platform for efficient transgenesis in Macrostomum lignano, a flatworm model organism for stem cell research.</title>
        <authorList>
            <person name="Berezikov E."/>
        </authorList>
    </citation>
    <scope>NUCLEOTIDE SEQUENCE [LARGE SCALE GENOMIC DNA]</scope>
    <source>
        <strain evidence="13">DV1</strain>
        <tissue evidence="13">Whole organism</tissue>
    </source>
</reference>
<evidence type="ECO:0000256" key="3">
    <source>
        <dbReference type="ARBA" id="ARBA00022729"/>
    </source>
</evidence>
<dbReference type="AlphaFoldDB" id="A0A267EXF5"/>
<sequence length="693" mass="72905">MSSRFLITAWTAKSIVFVFIIVTVFSFFSGVSAGVKIRVLFISYSNPNGRDAAGADCDPWNNACDPKFSITISSPDRRSNSWTTDRASDQNDVYFGNKVVDVANPLEIQRDKYDGRFTIHVKVDDFDPIGAWDYMGTFVYTFLGTAGLNGDFRNVKEVRLNPDGLSGATLTLQISVACLENFYSTDCTKYCVAGNDGSSGHYTCSPAGGKLCLPTYDPVSSCRQTYCASRTPCKNSGTCANLDSGFACECVGLWGGPTCETKLSACDSPDTPCRNNGTCIPGTGAGGCSCSAGFNGTFCESDIDECAASPPVCQHASACRNQFGTYSCHCLAGWTGKNCTEDVDECKLTNACFNGGTCVNSPPGNFTCQCAKGFSGPRCEQDIDECSASTDRPCKTDGSQVCRNLHGSFTCLCTIGWSGVNCTSRYQTEAELSAANNNRLLVGLLVPALLLAIAAVVVFFAYRLIRSRRHQAAEGRSVDHLTQSNRTGHSSAISIDNASYAYSVAGLHIGSGADCPYEDAEAQYAKVQSLPRNGNEDTYNNVIGRESPPVFRAPPLPPKRLVEHRAAATSNDQELAAASAAATSNDQELAAASAAATSNDQELAAASAAATSNDQELAAASAAATSNDQELAAASAAATSNDQELAAASAAATSNDQELAAASAAATSNEAENERQAGGGYEEITPELQESEL</sequence>
<dbReference type="Pfam" id="PF01414">
    <property type="entry name" value="DSL"/>
    <property type="match status" value="1"/>
</dbReference>
<keyword evidence="4" id="KW-0677">Repeat</keyword>
<dbReference type="PROSITE" id="PS00010">
    <property type="entry name" value="ASX_HYDROXYL"/>
    <property type="match status" value="3"/>
</dbReference>